<dbReference type="EMBL" id="BNEE01000006">
    <property type="protein sequence ID" value="GHI89600.1"/>
    <property type="molecule type" value="Genomic_DNA"/>
</dbReference>
<organism evidence="2 3">
    <name type="scientific">Streptomyces xanthophaeus</name>
    <dbReference type="NCBI Taxonomy" id="67385"/>
    <lineage>
        <taxon>Bacteria</taxon>
        <taxon>Bacillati</taxon>
        <taxon>Actinomycetota</taxon>
        <taxon>Actinomycetes</taxon>
        <taxon>Kitasatosporales</taxon>
        <taxon>Streptomycetaceae</taxon>
        <taxon>Streptomyces</taxon>
    </lineage>
</organism>
<accession>A0A919LFH0</accession>
<evidence type="ECO:0000313" key="2">
    <source>
        <dbReference type="EMBL" id="GHI89600.1"/>
    </source>
</evidence>
<evidence type="ECO:0000313" key="3">
    <source>
        <dbReference type="Proteomes" id="UP000600026"/>
    </source>
</evidence>
<feature type="region of interest" description="Disordered" evidence="1">
    <location>
        <begin position="204"/>
        <end position="228"/>
    </location>
</feature>
<keyword evidence="3" id="KW-1185">Reference proteome</keyword>
<proteinExistence type="predicted"/>
<name>A0A919LFH0_9ACTN</name>
<gene>
    <name evidence="2" type="ORF">Sxan_69640</name>
</gene>
<evidence type="ECO:0000256" key="1">
    <source>
        <dbReference type="SAM" id="MobiDB-lite"/>
    </source>
</evidence>
<sequence length="246" mass="27987">MSIARRYVEFRAPGHRLPTLVELELDESLCLTIADWYASAPDSAEDPETRRQYEILKLETGQQFEAMRRAGVHVRPWLEGGQPYKSSAHLWREVVNSGTLYVYLTSLGHGESGSTPDAVTHPMVEPSEYVIDGVRFAHNDVFRAVHDFFGHIARGNPFTAHGEHLAAWDHSHMYPADCHPVLLSETVSQICWFYYGPHLRDSRGRIPSPGSEDYVPPRDRPYSPQKTTPLPHELMDGFFSLFKQVN</sequence>
<protein>
    <submittedName>
        <fullName evidence="2">Uncharacterized protein</fullName>
    </submittedName>
</protein>
<dbReference type="AlphaFoldDB" id="A0A919LFH0"/>
<dbReference type="Proteomes" id="UP000600026">
    <property type="component" value="Unassembled WGS sequence"/>
</dbReference>
<reference evidence="2" key="1">
    <citation type="submission" date="2020-09" db="EMBL/GenBank/DDBJ databases">
        <title>Whole genome shotgun sequence of Streptomyces xanthophaeus NBRC 12829.</title>
        <authorList>
            <person name="Komaki H."/>
            <person name="Tamura T."/>
        </authorList>
    </citation>
    <scope>NUCLEOTIDE SEQUENCE</scope>
    <source>
        <strain evidence="2">NBRC 12829</strain>
    </source>
</reference>
<comment type="caution">
    <text evidence="2">The sequence shown here is derived from an EMBL/GenBank/DDBJ whole genome shotgun (WGS) entry which is preliminary data.</text>
</comment>